<dbReference type="InterPro" id="IPR003679">
    <property type="entry name" value="Amioglycoside_AcTrfase"/>
</dbReference>
<dbReference type="EC" id="2.3.1.-" evidence="1"/>
<comment type="catalytic activity">
    <reaction evidence="1">
        <text>a 2-deoxystreptamine antibiotic + acetyl-CoA = an N(3)-acetyl-2-deoxystreptamine antibiotic + CoA + H(+)</text>
        <dbReference type="Rhea" id="RHEA:12665"/>
        <dbReference type="ChEBI" id="CHEBI:15378"/>
        <dbReference type="ChEBI" id="CHEBI:57287"/>
        <dbReference type="ChEBI" id="CHEBI:57288"/>
        <dbReference type="ChEBI" id="CHEBI:57921"/>
        <dbReference type="ChEBI" id="CHEBI:77452"/>
        <dbReference type="EC" id="2.3.1.81"/>
    </reaction>
</comment>
<dbReference type="PANTHER" id="PTHR11104">
    <property type="entry name" value="AMINOGLYCOSIDE N3-ACETYLTRANSFERASE"/>
    <property type="match status" value="1"/>
</dbReference>
<comment type="caution">
    <text evidence="2">The sequence shown here is derived from an EMBL/GenBank/DDBJ whole genome shotgun (WGS) entry which is preliminary data.</text>
</comment>
<proteinExistence type="inferred from homology"/>
<accession>A0ABS6G5U5</accession>
<sequence>MKLLDEQKVIELTKTMNTIDSIYKDLLKLGVRKGDVLLVHSSLSNIGWVCGGAQSVVMALLQAIGEDGTLVMPAHSGDNSDPAEWGNPPVPKEWIEQIYESIPAFDVHLTPTRGMGKIVEVFRTLPESIRSNHPQVSFCASGKYAKEITNDHQLTPQFGMNSPLGKMYELNAKVLLLGVGYDSCTSFHLAEALNDNMPKKRMGAAIVEDNKRTWKWFEDFAYDSNEDFEQIGKTFEDTGNVIVGKIGNGECRMFDMRTGVDFAQNWLAKNRFNQA</sequence>
<evidence type="ECO:0000256" key="1">
    <source>
        <dbReference type="RuleBase" id="RU365031"/>
    </source>
</evidence>
<dbReference type="EMBL" id="JAHLQK010000004">
    <property type="protein sequence ID" value="MBU5677087.1"/>
    <property type="molecule type" value="Genomic_DNA"/>
</dbReference>
<evidence type="ECO:0000313" key="3">
    <source>
        <dbReference type="Proteomes" id="UP000779508"/>
    </source>
</evidence>
<keyword evidence="1" id="KW-0046">Antibiotic resistance</keyword>
<comment type="similarity">
    <text evidence="1">Belongs to the antibiotic N-acetyltransferase family.</text>
</comment>
<gene>
    <name evidence="2" type="ORF">KQI88_11765</name>
</gene>
<reference evidence="2 3" key="1">
    <citation type="submission" date="2021-06" db="EMBL/GenBank/DDBJ databases">
        <authorList>
            <person name="Sun Q."/>
            <person name="Li D."/>
        </authorList>
    </citation>
    <scope>NUCLEOTIDE SEQUENCE [LARGE SCALE GENOMIC DNA]</scope>
    <source>
        <strain evidence="2 3">MSJ-5</strain>
    </source>
</reference>
<keyword evidence="3" id="KW-1185">Reference proteome</keyword>
<dbReference type="Proteomes" id="UP000779508">
    <property type="component" value="Unassembled WGS sequence"/>
</dbReference>
<dbReference type="PANTHER" id="PTHR11104:SF0">
    <property type="entry name" value="SPBETA PROPHAGE-DERIVED AMINOGLYCOSIDE N(3')-ACETYLTRANSFERASE-LIKE PROTEIN YOKD"/>
    <property type="match status" value="1"/>
</dbReference>
<evidence type="ECO:0000313" key="2">
    <source>
        <dbReference type="EMBL" id="MBU5677087.1"/>
    </source>
</evidence>
<organism evidence="2 3">
    <name type="scientific">Alkaliphilus flagellatus</name>
    <dbReference type="NCBI Taxonomy" id="2841507"/>
    <lineage>
        <taxon>Bacteria</taxon>
        <taxon>Bacillati</taxon>
        <taxon>Bacillota</taxon>
        <taxon>Clostridia</taxon>
        <taxon>Peptostreptococcales</taxon>
        <taxon>Natronincolaceae</taxon>
        <taxon>Alkaliphilus</taxon>
    </lineage>
</organism>
<dbReference type="Pfam" id="PF02522">
    <property type="entry name" value="Antibiotic_NAT"/>
    <property type="match status" value="1"/>
</dbReference>
<name>A0ABS6G5U5_9FIRM</name>
<protein>
    <recommendedName>
        <fullName evidence="1">Aminoglycoside N(3)-acetyltransferase</fullName>
        <ecNumber evidence="1">2.3.1.-</ecNumber>
    </recommendedName>
</protein>
<keyword evidence="1" id="KW-0808">Transferase</keyword>
<keyword evidence="1" id="KW-0012">Acyltransferase</keyword>